<protein>
    <recommendedName>
        <fullName evidence="1">YHYH domain-containing protein</fullName>
    </recommendedName>
</protein>
<dbReference type="STRING" id="33097.A0A150FXF0"/>
<sequence length="176" mass="19386">MVVKLVNTTTTEYTVYMSGCPQYSPYNQATFRFNPVLTTNVQYISLSYANGTSNPQSNIIFNAIGYALNGVPIFNDADGQYRDAYTYESSTFDGCRAHVNPTGTYHYHSEPGPGCVYNDTAGKHSPLFGIMLDSIPIYGALGDDGIPPKNLDECGGHTDATYPFYHYHVTYNLTSP</sequence>
<name>A0A150FXF0_GONPE</name>
<keyword evidence="3" id="KW-1185">Reference proteome</keyword>
<dbReference type="EMBL" id="LSYV01000167">
    <property type="protein sequence ID" value="KXZ42292.1"/>
    <property type="molecule type" value="Genomic_DNA"/>
</dbReference>
<reference evidence="3" key="1">
    <citation type="journal article" date="2016" name="Nat. Commun.">
        <title>The Gonium pectorale genome demonstrates co-option of cell cycle regulation during the evolution of multicellularity.</title>
        <authorList>
            <person name="Hanschen E.R."/>
            <person name="Marriage T.N."/>
            <person name="Ferris P.J."/>
            <person name="Hamaji T."/>
            <person name="Toyoda A."/>
            <person name="Fujiyama A."/>
            <person name="Neme R."/>
            <person name="Noguchi H."/>
            <person name="Minakuchi Y."/>
            <person name="Suzuki M."/>
            <person name="Kawai-Toyooka H."/>
            <person name="Smith D.R."/>
            <person name="Sparks H."/>
            <person name="Anderson J."/>
            <person name="Bakaric R."/>
            <person name="Luria V."/>
            <person name="Karger A."/>
            <person name="Kirschner M.W."/>
            <person name="Durand P.M."/>
            <person name="Michod R.E."/>
            <person name="Nozaki H."/>
            <person name="Olson B.J."/>
        </authorList>
    </citation>
    <scope>NUCLEOTIDE SEQUENCE [LARGE SCALE GENOMIC DNA]</scope>
    <source>
        <strain evidence="3">NIES-2863</strain>
    </source>
</reference>
<dbReference type="OrthoDB" id="2151241at2759"/>
<gene>
    <name evidence="2" type="ORF">GPECTOR_167g173</name>
</gene>
<dbReference type="AlphaFoldDB" id="A0A150FXF0"/>
<accession>A0A150FXF0</accession>
<evidence type="ECO:0000313" key="2">
    <source>
        <dbReference type="EMBL" id="KXZ42292.1"/>
    </source>
</evidence>
<dbReference type="Proteomes" id="UP000075714">
    <property type="component" value="Unassembled WGS sequence"/>
</dbReference>
<comment type="caution">
    <text evidence="2">The sequence shown here is derived from an EMBL/GenBank/DDBJ whole genome shotgun (WGS) entry which is preliminary data.</text>
</comment>
<dbReference type="PANTHER" id="PTHR30289:SF8">
    <property type="entry name" value="YHYH DOMAIN-CONTAINING PROTEIN"/>
    <property type="match status" value="1"/>
</dbReference>
<evidence type="ECO:0000259" key="1">
    <source>
        <dbReference type="Pfam" id="PF14240"/>
    </source>
</evidence>
<proteinExistence type="predicted"/>
<feature type="domain" description="YHYH" evidence="1">
    <location>
        <begin position="58"/>
        <end position="142"/>
    </location>
</feature>
<dbReference type="PANTHER" id="PTHR30289">
    <property type="entry name" value="UNCHARACTERIZED PROTEIN YBCL-RELATED"/>
    <property type="match status" value="1"/>
</dbReference>
<dbReference type="InterPro" id="IPR025924">
    <property type="entry name" value="YHYH_dom"/>
</dbReference>
<dbReference type="Pfam" id="PF14240">
    <property type="entry name" value="YHYH"/>
    <property type="match status" value="1"/>
</dbReference>
<evidence type="ECO:0000313" key="3">
    <source>
        <dbReference type="Proteomes" id="UP000075714"/>
    </source>
</evidence>
<organism evidence="2 3">
    <name type="scientific">Gonium pectorale</name>
    <name type="common">Green alga</name>
    <dbReference type="NCBI Taxonomy" id="33097"/>
    <lineage>
        <taxon>Eukaryota</taxon>
        <taxon>Viridiplantae</taxon>
        <taxon>Chlorophyta</taxon>
        <taxon>core chlorophytes</taxon>
        <taxon>Chlorophyceae</taxon>
        <taxon>CS clade</taxon>
        <taxon>Chlamydomonadales</taxon>
        <taxon>Volvocaceae</taxon>
        <taxon>Gonium</taxon>
    </lineage>
</organism>